<dbReference type="EMBL" id="FMJD01000002">
    <property type="protein sequence ID" value="SCM71203.1"/>
    <property type="molecule type" value="Genomic_DNA"/>
</dbReference>
<dbReference type="Gene3D" id="3.40.50.1820">
    <property type="entry name" value="alpha/beta hydrolase"/>
    <property type="match status" value="1"/>
</dbReference>
<gene>
    <name evidence="3" type="ORF">KL86PLE_100053</name>
</gene>
<reference evidence="3" key="1">
    <citation type="submission" date="2016-08" db="EMBL/GenBank/DDBJ databases">
        <authorList>
            <person name="Seilhamer J.J."/>
        </authorList>
    </citation>
    <scope>NUCLEOTIDE SEQUENCE</scope>
    <source>
        <strain evidence="3">86</strain>
    </source>
</reference>
<dbReference type="InterPro" id="IPR029058">
    <property type="entry name" value="AB_hydrolase_fold"/>
</dbReference>
<evidence type="ECO:0000313" key="3">
    <source>
        <dbReference type="EMBL" id="SCM71203.1"/>
    </source>
</evidence>
<proteinExistence type="inferred from homology"/>
<name>A0A212L0W5_9HYPH</name>
<organism evidence="3">
    <name type="scientific">uncultured Pleomorphomonas sp</name>
    <dbReference type="NCBI Taxonomy" id="442121"/>
    <lineage>
        <taxon>Bacteria</taxon>
        <taxon>Pseudomonadati</taxon>
        <taxon>Pseudomonadota</taxon>
        <taxon>Alphaproteobacteria</taxon>
        <taxon>Hyphomicrobiales</taxon>
        <taxon>Pleomorphomonadaceae</taxon>
        <taxon>Pleomorphomonas</taxon>
        <taxon>environmental samples</taxon>
    </lineage>
</organism>
<comment type="similarity">
    <text evidence="1">Belongs to the esterase D family.</text>
</comment>
<dbReference type="InterPro" id="IPR000801">
    <property type="entry name" value="Esterase-like"/>
</dbReference>
<dbReference type="Pfam" id="PF00756">
    <property type="entry name" value="Esterase"/>
    <property type="match status" value="1"/>
</dbReference>
<keyword evidence="2" id="KW-0378">Hydrolase</keyword>
<dbReference type="GO" id="GO:0016788">
    <property type="term" value="F:hydrolase activity, acting on ester bonds"/>
    <property type="evidence" value="ECO:0007669"/>
    <property type="project" value="TreeGrafter"/>
</dbReference>
<dbReference type="AlphaFoldDB" id="A0A212L0W5"/>
<accession>A0A212L0W5</accession>
<evidence type="ECO:0000256" key="2">
    <source>
        <dbReference type="ARBA" id="ARBA00022801"/>
    </source>
</evidence>
<dbReference type="InterPro" id="IPR052558">
    <property type="entry name" value="Siderophore_Hydrolase_D"/>
</dbReference>
<dbReference type="PANTHER" id="PTHR40841">
    <property type="entry name" value="SIDEROPHORE TRIACETYLFUSARININE C ESTERASE"/>
    <property type="match status" value="1"/>
</dbReference>
<sequence>MTLRTDGWSEVCLAGARSFEMASAHTGETYRILVRIPSEPPPEGGYPALWMLDGDASFPLVYGHTNHSIANLSPAGRDGACQDPGVVVAVGFPGGAPFDVDARARNYTPTPDSATGDAVSPAFGGAAGFLRFLAEELRGAIAGRLPLDPGRQTLFGFSYGGLFAVHAALGQPGAFQRYWAASPSLWFSDCLLLRRMRAAPPLVAGERLVLTVGRDEQYPPRSPGEARQLHLDRRAMVDAVTEAAVLIAAANPAVRTELVVAADHDHFDMLLHGARRAQRLAFEAP</sequence>
<dbReference type="SUPFAM" id="SSF53474">
    <property type="entry name" value="alpha/beta-Hydrolases"/>
    <property type="match status" value="1"/>
</dbReference>
<evidence type="ECO:0000256" key="1">
    <source>
        <dbReference type="ARBA" id="ARBA00005622"/>
    </source>
</evidence>
<dbReference type="RefSeq" id="WP_288198906.1">
    <property type="nucleotide sequence ID" value="NZ_LT608334.1"/>
</dbReference>
<protein>
    <submittedName>
        <fullName evidence="3">Esterase</fullName>
    </submittedName>
</protein>
<dbReference type="PANTHER" id="PTHR40841:SF2">
    <property type="entry name" value="SIDEROPHORE-DEGRADING ESTERASE (EUROFUNG)"/>
    <property type="match status" value="1"/>
</dbReference>